<reference evidence="2" key="1">
    <citation type="submission" date="2021-01" db="EMBL/GenBank/DDBJ databases">
        <authorList>
            <consortium name="Genoscope - CEA"/>
            <person name="William W."/>
        </authorList>
    </citation>
    <scope>NUCLEOTIDE SEQUENCE</scope>
</reference>
<feature type="compositionally biased region" description="Basic and acidic residues" evidence="1">
    <location>
        <begin position="376"/>
        <end position="393"/>
    </location>
</feature>
<gene>
    <name evidence="2" type="ORF">PPRIM_AZ9-3.1.T0740054</name>
</gene>
<accession>A0A8S1N668</accession>
<dbReference type="OMA" id="YLPNMIR"/>
<proteinExistence type="predicted"/>
<feature type="region of interest" description="Disordered" evidence="1">
    <location>
        <begin position="416"/>
        <end position="492"/>
    </location>
</feature>
<feature type="compositionally biased region" description="Basic and acidic residues" evidence="1">
    <location>
        <begin position="416"/>
        <end position="446"/>
    </location>
</feature>
<sequence>MDLFDDNNPYYKQALSMPQFQPVFSRYTTYNNSSQNKIIDWGYLQPISCILERNEQDYILSGHDKFNDSMLSVYNTSDSQREFDLLSDVKKFKSTKILERNNRQPKYPKEFYKVFEELDKEYSLEFHLQRGINPFLHQPNYVQPITVFGQFSNLKNLKSIASIIEKCYLPNMIRVCSKLMNDENNYEFKGKFNNVKIVQSLSEEETVQILYLKVNEKKNTGEQLWHFVTMMYQKLDDGGCFVFEMKNLADPAFTQFLYLFQKLFSIISLDHIDILTLSPKISCYGFQRKTSISILDKVILNLEEIKKNNYNIFMIRQLTQDHRFEHDIKSFYKKYQMKISQQIKLIQHFERGGEISYQEFIQECEKMKEKTKKHSKTFDQNHTRQEPRNESNHKATQVKVINQKIDVGEGVPELEFKPYKPQWKSDQKKQDQPKINNKEERGKQQLEKLLNQASQKKQTTKEIQQKTYEKQLGLNSKKRTYNTTAEDRRKKH</sequence>
<protein>
    <submittedName>
        <fullName evidence="2">Uncharacterized protein</fullName>
    </submittedName>
</protein>
<keyword evidence="3" id="KW-1185">Reference proteome</keyword>
<dbReference type="EMBL" id="CAJJDM010000077">
    <property type="protein sequence ID" value="CAD8085276.1"/>
    <property type="molecule type" value="Genomic_DNA"/>
</dbReference>
<dbReference type="Proteomes" id="UP000688137">
    <property type="component" value="Unassembled WGS sequence"/>
</dbReference>
<evidence type="ECO:0000313" key="2">
    <source>
        <dbReference type="EMBL" id="CAD8085276.1"/>
    </source>
</evidence>
<feature type="region of interest" description="Disordered" evidence="1">
    <location>
        <begin position="371"/>
        <end position="396"/>
    </location>
</feature>
<evidence type="ECO:0000313" key="3">
    <source>
        <dbReference type="Proteomes" id="UP000688137"/>
    </source>
</evidence>
<organism evidence="2 3">
    <name type="scientific">Paramecium primaurelia</name>
    <dbReference type="NCBI Taxonomy" id="5886"/>
    <lineage>
        <taxon>Eukaryota</taxon>
        <taxon>Sar</taxon>
        <taxon>Alveolata</taxon>
        <taxon>Ciliophora</taxon>
        <taxon>Intramacronucleata</taxon>
        <taxon>Oligohymenophorea</taxon>
        <taxon>Peniculida</taxon>
        <taxon>Parameciidae</taxon>
        <taxon>Paramecium</taxon>
    </lineage>
</organism>
<evidence type="ECO:0000256" key="1">
    <source>
        <dbReference type="SAM" id="MobiDB-lite"/>
    </source>
</evidence>
<comment type="caution">
    <text evidence="2">The sequence shown here is derived from an EMBL/GenBank/DDBJ whole genome shotgun (WGS) entry which is preliminary data.</text>
</comment>
<name>A0A8S1N668_PARPR</name>
<feature type="compositionally biased region" description="Basic and acidic residues" evidence="1">
    <location>
        <begin position="459"/>
        <end position="469"/>
    </location>
</feature>
<dbReference type="AlphaFoldDB" id="A0A8S1N668"/>